<evidence type="ECO:0000259" key="3">
    <source>
        <dbReference type="Pfam" id="PF01301"/>
    </source>
</evidence>
<reference evidence="6 7" key="1">
    <citation type="submission" date="2018-09" db="EMBL/GenBank/DDBJ databases">
        <title>A high-quality reference genome of wild soybean provides a powerful tool to mine soybean genomes.</title>
        <authorList>
            <person name="Xie M."/>
            <person name="Chung C.Y.L."/>
            <person name="Li M.-W."/>
            <person name="Wong F.-L."/>
            <person name="Chan T.-F."/>
            <person name="Lam H.-M."/>
        </authorList>
    </citation>
    <scope>NUCLEOTIDE SEQUENCE [LARGE SCALE GENOMIC DNA]</scope>
    <source>
        <strain evidence="7">cv. W05</strain>
        <tissue evidence="6">Hypocotyl of etiolated seedlings</tissue>
    </source>
</reference>
<dbReference type="EC" id="3.2.1.23" evidence="2"/>
<evidence type="ECO:0000313" key="7">
    <source>
        <dbReference type="Proteomes" id="UP000289340"/>
    </source>
</evidence>
<comment type="catalytic activity">
    <reaction evidence="1">
        <text>Hydrolysis of terminal non-reducing beta-D-galactose residues in beta-D-galactosides.</text>
        <dbReference type="EC" id="3.2.1.23"/>
    </reaction>
</comment>
<evidence type="ECO:0000259" key="5">
    <source>
        <dbReference type="Pfam" id="PF26133"/>
    </source>
</evidence>
<dbReference type="EMBL" id="QZWG01000004">
    <property type="protein sequence ID" value="RZC16210.1"/>
    <property type="molecule type" value="Genomic_DNA"/>
</dbReference>
<evidence type="ECO:0000256" key="1">
    <source>
        <dbReference type="ARBA" id="ARBA00001412"/>
    </source>
</evidence>
<dbReference type="PANTHER" id="PTHR33018:SF34">
    <property type="entry name" value="OS02G0472350 PROTEIN"/>
    <property type="match status" value="1"/>
</dbReference>
<dbReference type="Gene3D" id="3.20.20.80">
    <property type="entry name" value="Glycosidases"/>
    <property type="match status" value="1"/>
</dbReference>
<dbReference type="InterPro" id="IPR058352">
    <property type="entry name" value="DUF8039"/>
</dbReference>
<keyword evidence="6" id="KW-0326">Glycosidase</keyword>
<dbReference type="Gene3D" id="3.40.395.10">
    <property type="entry name" value="Adenoviral Proteinase, Chain A"/>
    <property type="match status" value="1"/>
</dbReference>
<evidence type="ECO:0000256" key="2">
    <source>
        <dbReference type="ARBA" id="ARBA00012756"/>
    </source>
</evidence>
<accession>A0A445KZ53</accession>
<feature type="domain" description="Glycoside hydrolase 35 catalytic" evidence="3">
    <location>
        <begin position="864"/>
        <end position="955"/>
    </location>
</feature>
<dbReference type="Proteomes" id="UP000289340">
    <property type="component" value="Chromosome 4"/>
</dbReference>
<dbReference type="InterPro" id="IPR031330">
    <property type="entry name" value="Gly_Hdrlase_35_cat"/>
</dbReference>
<sequence>MSDDNASKTLRLLAIGLNLNVPTWKGYDINNYSFYTKSHDDKSSVHNSGVMVEAHSEHFSRASDNNPIEASMPYFRVIEEIWELDYNQFRVPVFKCKWVNGNTGVHRDEIGFTLVDLNKVGYKEEPFIMAEQARQVFYIQMIVDYQWFYKEGQLVFGNKFMMRPLTFVRLLIFAQKCLQYVNKKRWMTYMRFVMIMLKVYGKTLLLNRIVSIVMVTPPRSPPQLNVTVDPATRRASGPEKQKFHSFLGVIAREKIPIVHSNWKNVPETLKDMVWGDILAKFDILEAEKAKKKVMSTVATRWRQFKSSLTTKFVYAETQGGQKENPSVKYGMDKQTWDEFVASCKTPDWQQEALLTENPLFDLEEPPSPIKRHVKWKMARTKRYGHMTSKAAQEISDRIDSLEEQMTQGSFVPHGWDDILNTTIGRPEHPGRVRATGFGMTLTQFYGRATRTSSSSSATLMQQQWVDIIGNIKEQMGSQYSPLIEVDLLALAACLSTKGSNVETADVDPSGSKYVSLKPTMGLYVQRQHTTVLVAFGKICEGGSSIHNVTYADDVVRVSVIEGDAEVPFSTSEIQYVRQALQSFIAWPTNLVKKMSHESHTSPKKLPETDERGTNDFEHDSLRQLVKSLYYMYDKPVELKWDGSKFGLPNVDASFFLTFSDVNEIVAGYKCFWMSGGQLWVMLPCMDSFSHNRYTMQRTDVLNVSITYKHGSRNLNERGHWQLVVLCPATNVVAWFCSLRKKPDTHIKIAINNAMKTTNTTKDGTNNQGTPKWIEVKSHAQSGGYECGYYVMHWMWSIVSGGLKNDWSMSHVQSGGYECGYYVMHWMWNIVSGGLKNDWSMMTNKVGKEIFQRAGELNVSKLQGAAGQNYVNWAAKMVVEMETGVPWVMCKEDDAPDPMINTCNGFYCHKFTPNRPYKPMIWTKAWSGWFTEFGGPIHKRPVQDLAFTTARFIKHAMQIRKRIYD</sequence>
<dbReference type="AlphaFoldDB" id="A0A445KZ53"/>
<feature type="domain" description="DUF4216" evidence="4">
    <location>
        <begin position="82"/>
        <end position="147"/>
    </location>
</feature>
<protein>
    <recommendedName>
        <fullName evidence="2">beta-galactosidase</fullName>
        <ecNumber evidence="2">3.2.1.23</ecNumber>
    </recommendedName>
</protein>
<dbReference type="InterPro" id="IPR025312">
    <property type="entry name" value="DUF4216"/>
</dbReference>
<proteinExistence type="predicted"/>
<name>A0A445KZ53_GLYSO</name>
<evidence type="ECO:0000313" key="6">
    <source>
        <dbReference type="EMBL" id="RZC16210.1"/>
    </source>
</evidence>
<dbReference type="Pfam" id="PF01301">
    <property type="entry name" value="Glyco_hydro_35"/>
    <property type="match status" value="1"/>
</dbReference>
<dbReference type="InterPro" id="IPR038765">
    <property type="entry name" value="Papain-like_cys_pep_sf"/>
</dbReference>
<keyword evidence="7" id="KW-1185">Reference proteome</keyword>
<gene>
    <name evidence="6" type="ORF">D0Y65_009475</name>
</gene>
<dbReference type="Pfam" id="PF26133">
    <property type="entry name" value="DUF8039"/>
    <property type="match status" value="1"/>
</dbReference>
<dbReference type="SUPFAM" id="SSF54001">
    <property type="entry name" value="Cysteine proteinases"/>
    <property type="match status" value="1"/>
</dbReference>
<dbReference type="PANTHER" id="PTHR33018">
    <property type="entry name" value="OS10G0338966 PROTEIN-RELATED"/>
    <property type="match status" value="1"/>
</dbReference>
<keyword evidence="6" id="KW-0378">Hydrolase</keyword>
<organism evidence="6 7">
    <name type="scientific">Glycine soja</name>
    <name type="common">Wild soybean</name>
    <dbReference type="NCBI Taxonomy" id="3848"/>
    <lineage>
        <taxon>Eukaryota</taxon>
        <taxon>Viridiplantae</taxon>
        <taxon>Streptophyta</taxon>
        <taxon>Embryophyta</taxon>
        <taxon>Tracheophyta</taxon>
        <taxon>Spermatophyta</taxon>
        <taxon>Magnoliopsida</taxon>
        <taxon>eudicotyledons</taxon>
        <taxon>Gunneridae</taxon>
        <taxon>Pentapetalae</taxon>
        <taxon>rosids</taxon>
        <taxon>fabids</taxon>
        <taxon>Fabales</taxon>
        <taxon>Fabaceae</taxon>
        <taxon>Papilionoideae</taxon>
        <taxon>50 kb inversion clade</taxon>
        <taxon>NPAAA clade</taxon>
        <taxon>indigoferoid/millettioid clade</taxon>
        <taxon>Phaseoleae</taxon>
        <taxon>Glycine</taxon>
        <taxon>Glycine subgen. Soja</taxon>
    </lineage>
</organism>
<dbReference type="Pfam" id="PF13952">
    <property type="entry name" value="DUF4216"/>
    <property type="match status" value="1"/>
</dbReference>
<evidence type="ECO:0000259" key="4">
    <source>
        <dbReference type="Pfam" id="PF13952"/>
    </source>
</evidence>
<feature type="domain" description="DUF8039" evidence="5">
    <location>
        <begin position="522"/>
        <end position="592"/>
    </location>
</feature>
<dbReference type="SUPFAM" id="SSF51445">
    <property type="entry name" value="(Trans)glycosidases"/>
    <property type="match status" value="1"/>
</dbReference>
<dbReference type="GO" id="GO:0004565">
    <property type="term" value="F:beta-galactosidase activity"/>
    <property type="evidence" value="ECO:0007669"/>
    <property type="project" value="UniProtKB-EC"/>
</dbReference>
<dbReference type="InterPro" id="IPR017853">
    <property type="entry name" value="GH"/>
</dbReference>
<comment type="caution">
    <text evidence="6">The sequence shown here is derived from an EMBL/GenBank/DDBJ whole genome shotgun (WGS) entry which is preliminary data.</text>
</comment>